<dbReference type="InterPro" id="IPR012875">
    <property type="entry name" value="SDHF4"/>
</dbReference>
<evidence type="ECO:0000313" key="4">
    <source>
        <dbReference type="EMBL" id="GMH06792.1"/>
    </source>
</evidence>
<proteinExistence type="inferred from homology"/>
<comment type="caution">
    <text evidence="4">The sequence shown here is derived from an EMBL/GenBank/DDBJ whole genome shotgun (WGS) entry which is preliminary data.</text>
</comment>
<dbReference type="GO" id="GO:0005739">
    <property type="term" value="C:mitochondrion"/>
    <property type="evidence" value="ECO:0007669"/>
    <property type="project" value="TreeGrafter"/>
</dbReference>
<feature type="region of interest" description="Disordered" evidence="3">
    <location>
        <begin position="21"/>
        <end position="109"/>
    </location>
</feature>
<dbReference type="Proteomes" id="UP001279734">
    <property type="component" value="Unassembled WGS sequence"/>
</dbReference>
<dbReference type="PANTHER" id="PTHR28524:SF3">
    <property type="entry name" value="SUCCINATE DEHYDROGENASE ASSEMBLY FACTOR 4, MITOCHONDRIAL"/>
    <property type="match status" value="1"/>
</dbReference>
<feature type="compositionally biased region" description="Polar residues" evidence="3">
    <location>
        <begin position="25"/>
        <end position="49"/>
    </location>
</feature>
<feature type="compositionally biased region" description="Basic and acidic residues" evidence="3">
    <location>
        <begin position="96"/>
        <end position="109"/>
    </location>
</feature>
<accession>A0AAD3XJF0</accession>
<protein>
    <recommendedName>
        <fullName evidence="2">Succinate dehydrogenase assembly factor 4, mitochondrial</fullName>
    </recommendedName>
</protein>
<gene>
    <name evidence="4" type="ORF">Nepgr_008632</name>
</gene>
<comment type="similarity">
    <text evidence="1">Belongs to the SDHAF4 family.</text>
</comment>
<evidence type="ECO:0000256" key="1">
    <source>
        <dbReference type="ARBA" id="ARBA00005701"/>
    </source>
</evidence>
<evidence type="ECO:0000256" key="2">
    <source>
        <dbReference type="ARBA" id="ARBA00022170"/>
    </source>
</evidence>
<sequence length="109" mass="12143">MGSNRVAMFIDATRRKLELPGFASDSVTRSIGRLMSSSAQREQQPQQGKSKNEDEVKVKVEDDVDEEIDDEDEDDGVYVNKETGEVGGPRGPEPTRYGDWEKGGRCSDF</sequence>
<dbReference type="Pfam" id="PF07896">
    <property type="entry name" value="DUF1674"/>
    <property type="match status" value="1"/>
</dbReference>
<evidence type="ECO:0000313" key="5">
    <source>
        <dbReference type="Proteomes" id="UP001279734"/>
    </source>
</evidence>
<reference evidence="4" key="1">
    <citation type="submission" date="2023-05" db="EMBL/GenBank/DDBJ databases">
        <title>Nepenthes gracilis genome sequencing.</title>
        <authorList>
            <person name="Fukushima K."/>
        </authorList>
    </citation>
    <scope>NUCLEOTIDE SEQUENCE</scope>
    <source>
        <strain evidence="4">SING2019-196</strain>
    </source>
</reference>
<dbReference type="EMBL" id="BSYO01000006">
    <property type="protein sequence ID" value="GMH06792.1"/>
    <property type="molecule type" value="Genomic_DNA"/>
</dbReference>
<organism evidence="4 5">
    <name type="scientific">Nepenthes gracilis</name>
    <name type="common">Slender pitcher plant</name>
    <dbReference type="NCBI Taxonomy" id="150966"/>
    <lineage>
        <taxon>Eukaryota</taxon>
        <taxon>Viridiplantae</taxon>
        <taxon>Streptophyta</taxon>
        <taxon>Embryophyta</taxon>
        <taxon>Tracheophyta</taxon>
        <taxon>Spermatophyta</taxon>
        <taxon>Magnoliopsida</taxon>
        <taxon>eudicotyledons</taxon>
        <taxon>Gunneridae</taxon>
        <taxon>Pentapetalae</taxon>
        <taxon>Caryophyllales</taxon>
        <taxon>Nepenthaceae</taxon>
        <taxon>Nepenthes</taxon>
    </lineage>
</organism>
<feature type="compositionally biased region" description="Basic and acidic residues" evidence="3">
    <location>
        <begin position="50"/>
        <end position="61"/>
    </location>
</feature>
<keyword evidence="5" id="KW-1185">Reference proteome</keyword>
<dbReference type="PANTHER" id="PTHR28524">
    <property type="entry name" value="SUCCINATE DEHYDROGENASE ASSEMBLY FACTOR 4, MITOCHONDRIAL"/>
    <property type="match status" value="1"/>
</dbReference>
<name>A0AAD3XJF0_NEPGR</name>
<feature type="compositionally biased region" description="Acidic residues" evidence="3">
    <location>
        <begin position="62"/>
        <end position="76"/>
    </location>
</feature>
<dbReference type="AlphaFoldDB" id="A0AAD3XJF0"/>
<evidence type="ECO:0000256" key="3">
    <source>
        <dbReference type="SAM" id="MobiDB-lite"/>
    </source>
</evidence>
<dbReference type="GO" id="GO:0034553">
    <property type="term" value="P:mitochondrial respiratory chain complex II assembly"/>
    <property type="evidence" value="ECO:0007669"/>
    <property type="project" value="TreeGrafter"/>
</dbReference>